<dbReference type="InterPro" id="IPR045290">
    <property type="entry name" value="MOC1-like"/>
</dbReference>
<dbReference type="GO" id="GO:0003676">
    <property type="term" value="F:nucleic acid binding"/>
    <property type="evidence" value="ECO:0007669"/>
    <property type="project" value="InterPro"/>
</dbReference>
<dbReference type="SUPFAM" id="SSF53098">
    <property type="entry name" value="Ribonuclease H-like"/>
    <property type="match status" value="1"/>
</dbReference>
<dbReference type="PANTHER" id="PTHR36015:SF6">
    <property type="entry name" value="HOLLIDAY JUNCTION RESOLVASE MOC1, CHLOROPLASTIC-RELATED"/>
    <property type="match status" value="1"/>
</dbReference>
<proteinExistence type="predicted"/>
<dbReference type="PANTHER" id="PTHR36015">
    <property type="entry name" value="HOLLIDAY JUNCTION RESOLVASE MOC1, CHLOROPLASTIC-RELATED"/>
    <property type="match status" value="1"/>
</dbReference>
<sequence length="155" mass="16501">MLVAGIDPGLSGAIAFLDVTRGELKIFDMPSLVVERNGKAKREISAPMIAAILANHRPDVAFVERVGAMPGQGLSSTWSFAFGTGQIVGVLAALEIETHWVAPRVWITAAGVRGGKDAGRMRAAELFPKHAAEFARAKDNGRSDASLIAWYGTTR</sequence>
<dbReference type="InterPro" id="IPR036397">
    <property type="entry name" value="RNaseH_sf"/>
</dbReference>
<gene>
    <name evidence="1" type="ORF">UFOVP375_22</name>
</gene>
<dbReference type="CDD" id="cd22992">
    <property type="entry name" value="MOC1"/>
    <property type="match status" value="1"/>
</dbReference>
<dbReference type="GO" id="GO:0008821">
    <property type="term" value="F:crossover junction DNA endonuclease activity"/>
    <property type="evidence" value="ECO:0007669"/>
    <property type="project" value="InterPro"/>
</dbReference>
<accession>A0A6J7XN99</accession>
<organism evidence="1">
    <name type="scientific">uncultured Caudovirales phage</name>
    <dbReference type="NCBI Taxonomy" id="2100421"/>
    <lineage>
        <taxon>Viruses</taxon>
        <taxon>Duplodnaviria</taxon>
        <taxon>Heunggongvirae</taxon>
        <taxon>Uroviricota</taxon>
        <taxon>Caudoviricetes</taxon>
        <taxon>Peduoviridae</taxon>
        <taxon>Maltschvirus</taxon>
        <taxon>Maltschvirus maltsch</taxon>
    </lineage>
</organism>
<dbReference type="Gene3D" id="3.30.420.10">
    <property type="entry name" value="Ribonuclease H-like superfamily/Ribonuclease H"/>
    <property type="match status" value="1"/>
</dbReference>
<name>A0A6J7XN99_9CAUD</name>
<dbReference type="EMBL" id="LR798464">
    <property type="protein sequence ID" value="CAB5238740.1"/>
    <property type="molecule type" value="Genomic_DNA"/>
</dbReference>
<reference evidence="1" key="1">
    <citation type="submission" date="2020-05" db="EMBL/GenBank/DDBJ databases">
        <authorList>
            <person name="Chiriac C."/>
            <person name="Salcher M."/>
            <person name="Ghai R."/>
            <person name="Kavagutti S V."/>
        </authorList>
    </citation>
    <scope>NUCLEOTIDE SEQUENCE</scope>
</reference>
<dbReference type="InterPro" id="IPR012337">
    <property type="entry name" value="RNaseH-like_sf"/>
</dbReference>
<protein>
    <submittedName>
        <fullName evidence="1">Uncharacterized protein</fullName>
    </submittedName>
</protein>
<evidence type="ECO:0000313" key="1">
    <source>
        <dbReference type="EMBL" id="CAB5238740.1"/>
    </source>
</evidence>